<dbReference type="Proteomes" id="UP000626109">
    <property type="component" value="Unassembled WGS sequence"/>
</dbReference>
<gene>
    <name evidence="3" type="ORF">PGLA2088_LOCUS41605</name>
</gene>
<name>A0A813L9S8_POLGL</name>
<dbReference type="InterPro" id="IPR001841">
    <property type="entry name" value="Znf_RING"/>
</dbReference>
<dbReference type="PANTHER" id="PTHR14879">
    <property type="entry name" value="CASPASE REGULATOR, RING FINGER DOMAIN-CONTAINING"/>
    <property type="match status" value="1"/>
</dbReference>
<dbReference type="SUPFAM" id="SSF57850">
    <property type="entry name" value="RING/U-box"/>
    <property type="match status" value="1"/>
</dbReference>
<proteinExistence type="predicted"/>
<keyword evidence="1" id="KW-0862">Zinc</keyword>
<dbReference type="PROSITE" id="PS50089">
    <property type="entry name" value="ZF_RING_2"/>
    <property type="match status" value="1"/>
</dbReference>
<evidence type="ECO:0000313" key="3">
    <source>
        <dbReference type="EMBL" id="CAE8720907.1"/>
    </source>
</evidence>
<organism evidence="3 4">
    <name type="scientific">Polarella glacialis</name>
    <name type="common">Dinoflagellate</name>
    <dbReference type="NCBI Taxonomy" id="89957"/>
    <lineage>
        <taxon>Eukaryota</taxon>
        <taxon>Sar</taxon>
        <taxon>Alveolata</taxon>
        <taxon>Dinophyceae</taxon>
        <taxon>Suessiales</taxon>
        <taxon>Suessiaceae</taxon>
        <taxon>Polarella</taxon>
    </lineage>
</organism>
<dbReference type="GO" id="GO:0008270">
    <property type="term" value="F:zinc ion binding"/>
    <property type="evidence" value="ECO:0007669"/>
    <property type="project" value="UniProtKB-KW"/>
</dbReference>
<dbReference type="InterPro" id="IPR013083">
    <property type="entry name" value="Znf_RING/FYVE/PHD"/>
</dbReference>
<protein>
    <recommendedName>
        <fullName evidence="2">RING-type domain-containing protein</fullName>
    </recommendedName>
</protein>
<reference evidence="3" key="1">
    <citation type="submission" date="2021-02" db="EMBL/GenBank/DDBJ databases">
        <authorList>
            <person name="Dougan E. K."/>
            <person name="Rhodes N."/>
            <person name="Thang M."/>
            <person name="Chan C."/>
        </authorList>
    </citation>
    <scope>NUCLEOTIDE SEQUENCE</scope>
</reference>
<feature type="non-terminal residue" evidence="3">
    <location>
        <position position="294"/>
    </location>
</feature>
<dbReference type="InterPro" id="IPR051728">
    <property type="entry name" value="RING-FYVE_E3_ubiquitin-ligase"/>
</dbReference>
<keyword evidence="1" id="KW-0479">Metal-binding</keyword>
<feature type="domain" description="RING-type" evidence="2">
    <location>
        <begin position="243"/>
        <end position="283"/>
    </location>
</feature>
<evidence type="ECO:0000313" key="4">
    <source>
        <dbReference type="Proteomes" id="UP000626109"/>
    </source>
</evidence>
<evidence type="ECO:0000259" key="2">
    <source>
        <dbReference type="PROSITE" id="PS50089"/>
    </source>
</evidence>
<dbReference type="AlphaFoldDB" id="A0A813L9S8"/>
<sequence>FGQINLLVVTNEPLSEFLVMDGQHRCETMRELHQRFPDRALFFQFRAKLVSSEAVAFQELRHFQRAYPTDARSFFRSRAEARAATGVLGRLKQLHPNAFRGLVLSDRLGRMTGDPARPYLNDNLVFWLLQDSELLSVEAEGSSASAILEVLGQMDALLVTLRREDLGKAATENMRLTAQKIGCWLGFFRDGTLNWRDLKERLQAAREVEAAAAARAAPRAAIAPPAAAAAAAPVPAAADASECVVCLEKPPESALLPCGHRCVCETCADAVRSARPPVCPLCRANVQGACRIFI</sequence>
<dbReference type="PANTHER" id="PTHR14879:SF5">
    <property type="entry name" value="RING-TYPE DOMAIN-CONTAINING PROTEIN"/>
    <property type="match status" value="1"/>
</dbReference>
<evidence type="ECO:0000256" key="1">
    <source>
        <dbReference type="PROSITE-ProRule" id="PRU00175"/>
    </source>
</evidence>
<dbReference type="Pfam" id="PF13920">
    <property type="entry name" value="zf-C3HC4_3"/>
    <property type="match status" value="1"/>
</dbReference>
<dbReference type="SMART" id="SM00184">
    <property type="entry name" value="RING"/>
    <property type="match status" value="1"/>
</dbReference>
<accession>A0A813L9S8</accession>
<dbReference type="Gene3D" id="3.30.40.10">
    <property type="entry name" value="Zinc/RING finger domain, C3HC4 (zinc finger)"/>
    <property type="match status" value="1"/>
</dbReference>
<keyword evidence="1" id="KW-0863">Zinc-finger</keyword>
<dbReference type="EMBL" id="CAJNNW010033918">
    <property type="protein sequence ID" value="CAE8720907.1"/>
    <property type="molecule type" value="Genomic_DNA"/>
</dbReference>
<comment type="caution">
    <text evidence="3">The sequence shown here is derived from an EMBL/GenBank/DDBJ whole genome shotgun (WGS) entry which is preliminary data.</text>
</comment>